<feature type="compositionally biased region" description="Basic and acidic residues" evidence="2">
    <location>
        <begin position="444"/>
        <end position="456"/>
    </location>
</feature>
<evidence type="ECO:0000256" key="1">
    <source>
        <dbReference type="ARBA" id="ARBA00022737"/>
    </source>
</evidence>
<comment type="caution">
    <text evidence="5">The sequence shown here is derived from an EMBL/GenBank/DDBJ whole genome shotgun (WGS) entry which is preliminary data.</text>
</comment>
<gene>
    <name evidence="5" type="ORF">HHK36_033109</name>
</gene>
<feature type="domain" description="Telomerase activating protein Est1-like N-terminal" evidence="4">
    <location>
        <begin position="85"/>
        <end position="201"/>
    </location>
</feature>
<protein>
    <submittedName>
        <fullName evidence="5">Uncharacterized protein</fullName>
    </submittedName>
</protein>
<dbReference type="AlphaFoldDB" id="A0A834Y697"/>
<dbReference type="InterPro" id="IPR018834">
    <property type="entry name" value="DNA/RNA-bd_Est1-type"/>
</dbReference>
<evidence type="ECO:0000259" key="4">
    <source>
        <dbReference type="Pfam" id="PF10374"/>
    </source>
</evidence>
<accession>A0A834Y697</accession>
<dbReference type="SUPFAM" id="SSF48452">
    <property type="entry name" value="TPR-like"/>
    <property type="match status" value="1"/>
</dbReference>
<dbReference type="InterPro" id="IPR045153">
    <property type="entry name" value="Est1/Ebs1-like"/>
</dbReference>
<dbReference type="InterPro" id="IPR019458">
    <property type="entry name" value="Est1-like_N"/>
</dbReference>
<evidence type="ECO:0000256" key="2">
    <source>
        <dbReference type="SAM" id="MobiDB-lite"/>
    </source>
</evidence>
<dbReference type="Proteomes" id="UP000655225">
    <property type="component" value="Unassembled WGS sequence"/>
</dbReference>
<name>A0A834Y697_TETSI</name>
<dbReference type="Pfam" id="PF10373">
    <property type="entry name" value="EST1_DNA_bind"/>
    <property type="match status" value="1"/>
</dbReference>
<organism evidence="5 6">
    <name type="scientific">Tetracentron sinense</name>
    <name type="common">Spur-leaf</name>
    <dbReference type="NCBI Taxonomy" id="13715"/>
    <lineage>
        <taxon>Eukaryota</taxon>
        <taxon>Viridiplantae</taxon>
        <taxon>Streptophyta</taxon>
        <taxon>Embryophyta</taxon>
        <taxon>Tracheophyta</taxon>
        <taxon>Spermatophyta</taxon>
        <taxon>Magnoliopsida</taxon>
        <taxon>Trochodendrales</taxon>
        <taxon>Trochodendraceae</taxon>
        <taxon>Tetracentron</taxon>
    </lineage>
</organism>
<dbReference type="GO" id="GO:0005697">
    <property type="term" value="C:telomerase holoenzyme complex"/>
    <property type="evidence" value="ECO:0007669"/>
    <property type="project" value="TreeGrafter"/>
</dbReference>
<dbReference type="OrthoDB" id="69928at2759"/>
<dbReference type="PANTHER" id="PTHR15696">
    <property type="entry name" value="SMG-7 SUPPRESSOR WITH MORPHOLOGICAL EFFECT ON GENITALIA PROTEIN 7"/>
    <property type="match status" value="1"/>
</dbReference>
<dbReference type="PANTHER" id="PTHR15696:SF0">
    <property type="entry name" value="TELOMERASE-BINDING PROTEIN EST1A"/>
    <property type="match status" value="1"/>
</dbReference>
<sequence>MLRRWMIIEQVSSVIMHIDSPVLLNDHNDTQNIIMEVTNAEKQLWMLIHFKGLLHTDVQELYRKTRSSYEKVILNDHELAELHDIEYSLWKLHYKHIDEYRNKIRQSAANAERMSSVMRQNVATEQNNYDSLLEGFRSFLSEATEFYQDLIMKIRKSYGLPNEVLFFNEGGIEPTKMHECQYSCHRCLICLGDLARYRELHGKPDIQNRNWSVAATHYLNASIIWPDRGNAQNQLAVLAMYVGDELLALYHCVRSLAVKEPFPDAWDNLILLFEKNRLSPLRSLSNEATFDFLRPFERSTMQNITQSSDCFSNFNTGKITEDVLWSEETGLWSLIVRLIGIFFTDSRMPLMYLALLSLFYQQQQDRQRRLQQEPRARREMVQEMTKVAPLLVPRVLRQARSPYPQPQNEWPHMVTNKEKKKKFRKDNHRTKRKEEVLTKTGFRKQGEARPEKEENQNSKSSVRRNSGRVTGCKNSSEEEVPGLRYL</sequence>
<dbReference type="GO" id="GO:0070034">
    <property type="term" value="F:telomerase RNA binding"/>
    <property type="evidence" value="ECO:0007669"/>
    <property type="project" value="TreeGrafter"/>
</dbReference>
<feature type="domain" description="DNA/RNA-binding" evidence="3">
    <location>
        <begin position="214"/>
        <end position="354"/>
    </location>
</feature>
<dbReference type="Pfam" id="PF10374">
    <property type="entry name" value="EST1"/>
    <property type="match status" value="1"/>
</dbReference>
<keyword evidence="1" id="KW-0677">Repeat</keyword>
<reference evidence="5 6" key="1">
    <citation type="submission" date="2020-04" db="EMBL/GenBank/DDBJ databases">
        <title>Plant Genome Project.</title>
        <authorList>
            <person name="Zhang R.-G."/>
        </authorList>
    </citation>
    <scope>NUCLEOTIDE SEQUENCE [LARGE SCALE GENOMIC DNA]</scope>
    <source>
        <strain evidence="5">YNK0</strain>
        <tissue evidence="5">Leaf</tissue>
    </source>
</reference>
<evidence type="ECO:0000259" key="3">
    <source>
        <dbReference type="Pfam" id="PF10373"/>
    </source>
</evidence>
<dbReference type="FunFam" id="1.25.40.10:FF:000225">
    <property type="entry name" value="Protein SMG7"/>
    <property type="match status" value="1"/>
</dbReference>
<evidence type="ECO:0000313" key="6">
    <source>
        <dbReference type="Proteomes" id="UP000655225"/>
    </source>
</evidence>
<dbReference type="GO" id="GO:0042162">
    <property type="term" value="F:telomeric DNA binding"/>
    <property type="evidence" value="ECO:0007669"/>
    <property type="project" value="TreeGrafter"/>
</dbReference>
<evidence type="ECO:0000313" key="5">
    <source>
        <dbReference type="EMBL" id="KAF8364899.1"/>
    </source>
</evidence>
<feature type="compositionally biased region" description="Basic residues" evidence="2">
    <location>
        <begin position="418"/>
        <end position="431"/>
    </location>
</feature>
<dbReference type="EMBL" id="JABCRI010001147">
    <property type="protein sequence ID" value="KAF8364899.1"/>
    <property type="molecule type" value="Genomic_DNA"/>
</dbReference>
<feature type="region of interest" description="Disordered" evidence="2">
    <location>
        <begin position="401"/>
        <end position="486"/>
    </location>
</feature>
<dbReference type="InterPro" id="IPR011990">
    <property type="entry name" value="TPR-like_helical_dom_sf"/>
</dbReference>
<dbReference type="Gene3D" id="1.25.40.10">
    <property type="entry name" value="Tetratricopeptide repeat domain"/>
    <property type="match status" value="1"/>
</dbReference>
<dbReference type="GO" id="GO:0000184">
    <property type="term" value="P:nuclear-transcribed mRNA catabolic process, nonsense-mediated decay"/>
    <property type="evidence" value="ECO:0007669"/>
    <property type="project" value="TreeGrafter"/>
</dbReference>
<proteinExistence type="predicted"/>
<keyword evidence="6" id="KW-1185">Reference proteome</keyword>